<feature type="compositionally biased region" description="Low complexity" evidence="1">
    <location>
        <begin position="304"/>
        <end position="319"/>
    </location>
</feature>
<dbReference type="AlphaFoldDB" id="A0A9W6BQC2"/>
<dbReference type="PANTHER" id="PTHR35506">
    <property type="entry name" value="OS02G0135600 PROTEIN"/>
    <property type="match status" value="1"/>
</dbReference>
<comment type="caution">
    <text evidence="2">The sequence shown here is derived from an EMBL/GenBank/DDBJ whole genome shotgun (WGS) entry which is preliminary data.</text>
</comment>
<feature type="region of interest" description="Disordered" evidence="1">
    <location>
        <begin position="304"/>
        <end position="339"/>
    </location>
</feature>
<feature type="compositionally biased region" description="Gly residues" evidence="1">
    <location>
        <begin position="320"/>
        <end position="330"/>
    </location>
</feature>
<dbReference type="PANTHER" id="PTHR35506:SF1">
    <property type="entry name" value="OS02G0135600 PROTEIN"/>
    <property type="match status" value="1"/>
</dbReference>
<dbReference type="EMBL" id="BRXU01000015">
    <property type="protein sequence ID" value="GLC56441.1"/>
    <property type="molecule type" value="Genomic_DNA"/>
</dbReference>
<feature type="region of interest" description="Disordered" evidence="1">
    <location>
        <begin position="156"/>
        <end position="177"/>
    </location>
</feature>
<sequence length="540" mass="53344">MPRQRQRIVFCDCFDCRDRPEVSLTPEQLDAATAVARQEPPPKALLLYATGFVVAADGATNLDACTLPHCNLVVREGNLGLLAVRAAEEAAGQGPAPAMSELSQLLGVYQVGCVAPPSGWGGLAPQPPQAPATPRMTSPHAPLTNHRVPLWEVIRPQSSSPSSSSGGGGEGSLPSLGARFKGMQAALGSTSAVARQLAQRLGVAVVERLCLGTAGQGREAAAAATTTGADAVTAAPVAPASGGADGTAGRAASLGLPDAAAFAREVSSELGAAEGSSGRDLLLLHLDLDDLRGAAALPAAAAAPGGGAAAEPAPDADGGAEAGGADGAADGGADAEAEADARWDAGCEGLEWIDSLVKALLALPEIRERTLLVLMLSPAGHPMPGIAGQGGVGTGSGGGGGALLQPGGAMVDPSAAVVTPRNLAQVGRGGGAAAALAAAAAVGTAGAGAGGALAVLDASDFPLVSRPVQSFELLGMGRVETDAHAPLLVARRLPGVVRRDRAERLGYKEALTVGGGGAILVDRLLPEVAYKIGRSPKYGA</sequence>
<accession>A0A9W6BQC2</accession>
<reference evidence="2 3" key="1">
    <citation type="journal article" date="2023" name="Commun. Biol.">
        <title>Reorganization of the ancestral sex-determining regions during the evolution of trioecy in Pleodorina starrii.</title>
        <authorList>
            <person name="Takahashi K."/>
            <person name="Suzuki S."/>
            <person name="Kawai-Toyooka H."/>
            <person name="Yamamoto K."/>
            <person name="Hamaji T."/>
            <person name="Ootsuki R."/>
            <person name="Yamaguchi H."/>
            <person name="Kawachi M."/>
            <person name="Higashiyama T."/>
            <person name="Nozaki H."/>
        </authorList>
    </citation>
    <scope>NUCLEOTIDE SEQUENCE [LARGE SCALE GENOMIC DNA]</scope>
    <source>
        <strain evidence="2 3">NIES-4479</strain>
    </source>
</reference>
<evidence type="ECO:0000313" key="2">
    <source>
        <dbReference type="EMBL" id="GLC56441.1"/>
    </source>
</evidence>
<protein>
    <submittedName>
        <fullName evidence="2">Uncharacterized protein</fullName>
    </submittedName>
</protein>
<gene>
    <name evidence="2" type="primary">PLEST003818</name>
    <name evidence="2" type="ORF">PLESTB_001105100</name>
</gene>
<dbReference type="Proteomes" id="UP001165080">
    <property type="component" value="Unassembled WGS sequence"/>
</dbReference>
<name>A0A9W6BQC2_9CHLO</name>
<keyword evidence="3" id="KW-1185">Reference proteome</keyword>
<organism evidence="2 3">
    <name type="scientific">Pleodorina starrii</name>
    <dbReference type="NCBI Taxonomy" id="330485"/>
    <lineage>
        <taxon>Eukaryota</taxon>
        <taxon>Viridiplantae</taxon>
        <taxon>Chlorophyta</taxon>
        <taxon>core chlorophytes</taxon>
        <taxon>Chlorophyceae</taxon>
        <taxon>CS clade</taxon>
        <taxon>Chlamydomonadales</taxon>
        <taxon>Volvocaceae</taxon>
        <taxon>Pleodorina</taxon>
    </lineage>
</organism>
<evidence type="ECO:0000313" key="3">
    <source>
        <dbReference type="Proteomes" id="UP001165080"/>
    </source>
</evidence>
<feature type="region of interest" description="Disordered" evidence="1">
    <location>
        <begin position="120"/>
        <end position="143"/>
    </location>
</feature>
<evidence type="ECO:0000256" key="1">
    <source>
        <dbReference type="SAM" id="MobiDB-lite"/>
    </source>
</evidence>
<proteinExistence type="predicted"/>